<dbReference type="InParanoid" id="A0A136IV90"/>
<evidence type="ECO:0000256" key="1">
    <source>
        <dbReference type="ARBA" id="ARBA00037964"/>
    </source>
</evidence>
<dbReference type="AlphaFoldDB" id="A0A136IV90"/>
<feature type="transmembrane region" description="Helical" evidence="3">
    <location>
        <begin position="12"/>
        <end position="31"/>
    </location>
</feature>
<dbReference type="Gene3D" id="3.90.550.10">
    <property type="entry name" value="Spore Coat Polysaccharide Biosynthesis Protein SpsA, Chain A"/>
    <property type="match status" value="1"/>
</dbReference>
<reference evidence="5" key="1">
    <citation type="submission" date="2016-02" db="EMBL/GenBank/DDBJ databases">
        <title>Draft genome sequence of Microdochium bolleyi, a fungal endophyte of beachgrass.</title>
        <authorList>
            <consortium name="DOE Joint Genome Institute"/>
            <person name="David A.S."/>
            <person name="May G."/>
            <person name="Haridas S."/>
            <person name="Lim J."/>
            <person name="Wang M."/>
            <person name="Labutti K."/>
            <person name="Lipzen A."/>
            <person name="Barry K."/>
            <person name="Grigoriev I.V."/>
        </authorList>
    </citation>
    <scope>NUCLEOTIDE SEQUENCE [LARGE SCALE GENOMIC DNA]</scope>
    <source>
        <strain evidence="5">J235TASD1</strain>
    </source>
</reference>
<name>A0A136IV90_9PEZI</name>
<dbReference type="InterPro" id="IPR029044">
    <property type="entry name" value="Nucleotide-diphossugar_trans"/>
</dbReference>
<dbReference type="Proteomes" id="UP000070501">
    <property type="component" value="Unassembled WGS sequence"/>
</dbReference>
<keyword evidence="3" id="KW-0812">Transmembrane</keyword>
<protein>
    <recommendedName>
        <fullName evidence="6">Anp1-domain-containing protein</fullName>
    </recommendedName>
</protein>
<evidence type="ECO:0000256" key="3">
    <source>
        <dbReference type="SAM" id="Phobius"/>
    </source>
</evidence>
<dbReference type="PANTHER" id="PTHR43083">
    <property type="entry name" value="MANNAN POLYMERASE II"/>
    <property type="match status" value="1"/>
</dbReference>
<evidence type="ECO:0000313" key="4">
    <source>
        <dbReference type="EMBL" id="KXJ88709.1"/>
    </source>
</evidence>
<feature type="region of interest" description="Disordered" evidence="2">
    <location>
        <begin position="258"/>
        <end position="283"/>
    </location>
</feature>
<accession>A0A136IV90</accession>
<comment type="similarity">
    <text evidence="1">Belongs to the ANP1/MMN9/VAN1 family.</text>
</comment>
<dbReference type="EMBL" id="KQ964257">
    <property type="protein sequence ID" value="KXJ88709.1"/>
    <property type="molecule type" value="Genomic_DNA"/>
</dbReference>
<dbReference type="OrthoDB" id="204164at2759"/>
<proteinExistence type="inferred from homology"/>
<keyword evidence="3" id="KW-0472">Membrane</keyword>
<evidence type="ECO:0000313" key="5">
    <source>
        <dbReference type="Proteomes" id="UP000070501"/>
    </source>
</evidence>
<keyword evidence="5" id="KW-1185">Reference proteome</keyword>
<dbReference type="PANTHER" id="PTHR43083:SF6">
    <property type="entry name" value="MANNAN POLYMERASE COMPLEXES SUBUNIT MNN9"/>
    <property type="match status" value="1"/>
</dbReference>
<evidence type="ECO:0008006" key="6">
    <source>
        <dbReference type="Google" id="ProtNLM"/>
    </source>
</evidence>
<dbReference type="STRING" id="196109.A0A136IV90"/>
<organism evidence="4 5">
    <name type="scientific">Microdochium bolleyi</name>
    <dbReference type="NCBI Taxonomy" id="196109"/>
    <lineage>
        <taxon>Eukaryota</taxon>
        <taxon>Fungi</taxon>
        <taxon>Dikarya</taxon>
        <taxon>Ascomycota</taxon>
        <taxon>Pezizomycotina</taxon>
        <taxon>Sordariomycetes</taxon>
        <taxon>Xylariomycetidae</taxon>
        <taxon>Xylariales</taxon>
        <taxon>Microdochiaceae</taxon>
        <taxon>Microdochium</taxon>
    </lineage>
</organism>
<dbReference type="Pfam" id="PF03452">
    <property type="entry name" value="Anp1"/>
    <property type="match status" value="1"/>
</dbReference>
<sequence length="409" mass="44936">MFARPSGPWMNLCLLAVFVLTIIFSISTLVYERRDLPFTCRTWADCGFLERPSYKHDIPANLDVVVDQGKSHDDTTFYTREILKLPQPNLLILIVSKDSGSWGSDAMSSGRTPADLIDMLIRTDLDFTSVSIGILTTDRTEFDAIKKATEALPFARASIYLQQPDENRPEGSSHAITGDDSAAYIRRASIARARNYLMLRTVRDEAHLLWIDADIVELSEGLVQRMMHQANSNPHVGLLTARCKLRSEDSDYDTKAWRIHREGEEGEGGASRTASSEDVTDGEAAQREYEGMLGAVGLARQSSAAAELRDTREQAGELLDGTAAGGDDSALVPLDSTGATILYIRSSLVLRGVTFPPFNVVGTLWDHEGWTGMETEGICYMAKRITGKGCYLLGGSNYVRHADLGTTVS</sequence>
<keyword evidence="3" id="KW-1133">Transmembrane helix</keyword>
<gene>
    <name evidence="4" type="ORF">Micbo1qcDRAFT_15765</name>
</gene>
<dbReference type="InterPro" id="IPR052086">
    <property type="entry name" value="Mannan_Polymerase_Subunit"/>
</dbReference>
<evidence type="ECO:0000256" key="2">
    <source>
        <dbReference type="SAM" id="MobiDB-lite"/>
    </source>
</evidence>